<evidence type="ECO:0000259" key="6">
    <source>
        <dbReference type="PROSITE" id="PS51764"/>
    </source>
</evidence>
<feature type="chain" id="PRO_5031014248" evidence="5">
    <location>
        <begin position="19"/>
        <end position="319"/>
    </location>
</feature>
<feature type="signal peptide" evidence="5">
    <location>
        <begin position="1"/>
        <end position="18"/>
    </location>
</feature>
<dbReference type="InterPro" id="IPR022790">
    <property type="entry name" value="GH26_dom"/>
</dbReference>
<dbReference type="PANTHER" id="PTHR40079">
    <property type="entry name" value="MANNAN ENDO-1,4-BETA-MANNOSIDASE E-RELATED"/>
    <property type="match status" value="1"/>
</dbReference>
<dbReference type="Proteomes" id="UP000469734">
    <property type="component" value="Unassembled WGS sequence"/>
</dbReference>
<evidence type="ECO:0000256" key="3">
    <source>
        <dbReference type="ARBA" id="ARBA00023295"/>
    </source>
</evidence>
<keyword evidence="2 4" id="KW-0378">Hydrolase</keyword>
<feature type="active site" description="Nucleophile" evidence="4">
    <location>
        <position position="251"/>
    </location>
</feature>
<keyword evidence="3 4" id="KW-0326">Glycosidase</keyword>
<feature type="domain" description="GH26" evidence="6">
    <location>
        <begin position="23"/>
        <end position="314"/>
    </location>
</feature>
<dbReference type="GO" id="GO:0006080">
    <property type="term" value="P:substituted mannan metabolic process"/>
    <property type="evidence" value="ECO:0007669"/>
    <property type="project" value="InterPro"/>
</dbReference>
<dbReference type="GO" id="GO:0016985">
    <property type="term" value="F:mannan endo-1,4-beta-mannosidase activity"/>
    <property type="evidence" value="ECO:0007669"/>
    <property type="project" value="InterPro"/>
</dbReference>
<evidence type="ECO:0000256" key="2">
    <source>
        <dbReference type="ARBA" id="ARBA00022801"/>
    </source>
</evidence>
<sequence>MRYLSLLLLALALGSASAAPRDARTQATYDYLLGIWGKNIIAGQSDLTWRDDVDMAQRVHDDTGKYPALMGYDFMNYYDATEADGRHQTEEAIAWSRKGGLVSFHWHWRMENGKFYTRETPYAIPADQDWRKIDDAIDRIAVELKRLQDANVPVLWRPLHEGSGGWFWWGRPRTDGVEPATAYIQLWRHMYTRLTQTHGLRNLIWVWNGQDPAWYPGDDVVDITGYDIYDKTYSAAYRKAQQHAKPIALTETGYIPDPAQSAAAGEWWLWFMVWNDAAGAAGVTSQDNFWTGEYHNTGAHKRKVYNDPRVITLDRLPKF</sequence>
<comment type="similarity">
    <text evidence="1 4">Belongs to the glycosyl hydrolase 26 family.</text>
</comment>
<evidence type="ECO:0000313" key="8">
    <source>
        <dbReference type="Proteomes" id="UP000469734"/>
    </source>
</evidence>
<evidence type="ECO:0000256" key="1">
    <source>
        <dbReference type="ARBA" id="ARBA00007754"/>
    </source>
</evidence>
<protein>
    <submittedName>
        <fullName evidence="7">Beta-mannosidase</fullName>
    </submittedName>
</protein>
<dbReference type="InterPro" id="IPR017853">
    <property type="entry name" value="GH"/>
</dbReference>
<dbReference type="PROSITE" id="PS51764">
    <property type="entry name" value="GH26"/>
    <property type="match status" value="1"/>
</dbReference>
<dbReference type="PRINTS" id="PR00739">
    <property type="entry name" value="GLHYDRLASE26"/>
</dbReference>
<dbReference type="AlphaFoldDB" id="A0A7X4GY13"/>
<comment type="caution">
    <text evidence="7">The sequence shown here is derived from an EMBL/GenBank/DDBJ whole genome shotgun (WGS) entry which is preliminary data.</text>
</comment>
<dbReference type="InterPro" id="IPR000805">
    <property type="entry name" value="Glyco_hydro_26"/>
</dbReference>
<reference evidence="7 8" key="1">
    <citation type="submission" date="2019-12" db="EMBL/GenBank/DDBJ databases">
        <title>Novel species isolated from a subtropical stream in China.</title>
        <authorList>
            <person name="Lu H."/>
        </authorList>
    </citation>
    <scope>NUCLEOTIDE SEQUENCE [LARGE SCALE GENOMIC DNA]</scope>
    <source>
        <strain evidence="7 8">FT134W</strain>
    </source>
</reference>
<evidence type="ECO:0000313" key="7">
    <source>
        <dbReference type="EMBL" id="MYM71134.1"/>
    </source>
</evidence>
<dbReference type="Gene3D" id="3.20.20.80">
    <property type="entry name" value="Glycosidases"/>
    <property type="match status" value="1"/>
</dbReference>
<dbReference type="RefSeq" id="WP_161048900.1">
    <property type="nucleotide sequence ID" value="NZ_WWCR01000001.1"/>
</dbReference>
<organism evidence="7 8">
    <name type="scientific">Duganella margarita</name>
    <dbReference type="NCBI Taxonomy" id="2692170"/>
    <lineage>
        <taxon>Bacteria</taxon>
        <taxon>Pseudomonadati</taxon>
        <taxon>Pseudomonadota</taxon>
        <taxon>Betaproteobacteria</taxon>
        <taxon>Burkholderiales</taxon>
        <taxon>Oxalobacteraceae</taxon>
        <taxon>Telluria group</taxon>
        <taxon>Duganella</taxon>
    </lineage>
</organism>
<proteinExistence type="inferred from homology"/>
<accession>A0A7X4GY13</accession>
<gene>
    <name evidence="7" type="ORF">GTP56_02850</name>
</gene>
<keyword evidence="5" id="KW-0732">Signal</keyword>
<evidence type="ECO:0000256" key="4">
    <source>
        <dbReference type="PROSITE-ProRule" id="PRU01100"/>
    </source>
</evidence>
<name>A0A7X4GY13_9BURK</name>
<dbReference type="SUPFAM" id="SSF51445">
    <property type="entry name" value="(Trans)glycosidases"/>
    <property type="match status" value="1"/>
</dbReference>
<evidence type="ECO:0000256" key="5">
    <source>
        <dbReference type="SAM" id="SignalP"/>
    </source>
</evidence>
<dbReference type="EMBL" id="WWCR01000001">
    <property type="protein sequence ID" value="MYM71134.1"/>
    <property type="molecule type" value="Genomic_DNA"/>
</dbReference>
<dbReference type="PANTHER" id="PTHR40079:SF4">
    <property type="entry name" value="GH26 DOMAIN-CONTAINING PROTEIN-RELATED"/>
    <property type="match status" value="1"/>
</dbReference>
<feature type="active site" description="Proton donor" evidence="4">
    <location>
        <position position="161"/>
    </location>
</feature>
<dbReference type="Pfam" id="PF02156">
    <property type="entry name" value="Glyco_hydro_26"/>
    <property type="match status" value="1"/>
</dbReference>